<keyword evidence="3" id="KW-1185">Reference proteome</keyword>
<comment type="caution">
    <text evidence="2">The sequence shown here is derived from an EMBL/GenBank/DDBJ whole genome shotgun (WGS) entry which is preliminary data.</text>
</comment>
<feature type="compositionally biased region" description="Low complexity" evidence="1">
    <location>
        <begin position="531"/>
        <end position="543"/>
    </location>
</feature>
<feature type="region of interest" description="Disordered" evidence="1">
    <location>
        <begin position="607"/>
        <end position="626"/>
    </location>
</feature>
<dbReference type="Proteomes" id="UP001309876">
    <property type="component" value="Unassembled WGS sequence"/>
</dbReference>
<evidence type="ECO:0000313" key="2">
    <source>
        <dbReference type="EMBL" id="KAK5083472.1"/>
    </source>
</evidence>
<name>A0AAN7SXI9_9EURO</name>
<evidence type="ECO:0000256" key="1">
    <source>
        <dbReference type="SAM" id="MobiDB-lite"/>
    </source>
</evidence>
<feature type="region of interest" description="Disordered" evidence="1">
    <location>
        <begin position="186"/>
        <end position="209"/>
    </location>
</feature>
<feature type="region of interest" description="Disordered" evidence="1">
    <location>
        <begin position="301"/>
        <end position="338"/>
    </location>
</feature>
<protein>
    <submittedName>
        <fullName evidence="2">Uncharacterized protein</fullName>
    </submittedName>
</protein>
<proteinExistence type="predicted"/>
<evidence type="ECO:0000313" key="3">
    <source>
        <dbReference type="Proteomes" id="UP001309876"/>
    </source>
</evidence>
<dbReference type="EMBL" id="JAVRRJ010000006">
    <property type="protein sequence ID" value="KAK5083472.1"/>
    <property type="molecule type" value="Genomic_DNA"/>
</dbReference>
<accession>A0AAN7SXI9</accession>
<sequence length="667" mass="73797">MLHSNGGSGLGENAVPVHSEGRLRWTHEIPDIDCNEIPILPDTIVYAESSDGDVYDAATFAKHRAEREWKTRQNANAYLRGENLCISTAELRGPFNNGWQNPWAAGPRDRKDDRAERAQTVLTSDFGDETPWRRKSRLRSQLNDLAQRRKEKSRDHHFALLAKTPITKQMTPDEKIDSWLRKGHAYSQPSDEENLVEPGSPTPGRSRRLFSTRDRTPIEQLINVNSQHARAPLRLPDNEATDSFETAVAIPHEPEKTHLRLQSALAIEPPTKKRLRADMVGTDRAEAAIKRYRITASNIHESTTTSTTPVRHDLQPVKKPSPSRQSLHQTAGVAKEPEIKSEMLEVAIDEQRKSLSTSEQPHLSYDSTDFYFSSRSAEASALTTTSESNPTNLIPSAQPTSDLQASILPSEPLLPDRPTSTRDTVVEHVLEASAPGSAFKIKSNINHEPVREMQNGQMQRSTEEMRLEKDGITSIDKLLSPQPLETQTLAHDAGTAVCPPGPTVNSSLPMSSKRKATKPAGVPPSKKRKSATSAAEAESFSSTGSIKSVLRVRKAADQPPDYVTFPRLSFQKPGLDMETSIDEPSTIIPTAKARNLKSILKPKHVFSSHPTPPYAAASSRPSRQDTMVSGQGALVYNREDRFDLDSAMDELGSFLSSWDAEKSALHI</sequence>
<dbReference type="AlphaFoldDB" id="A0AAN7SXI9"/>
<organism evidence="2 3">
    <name type="scientific">Lithohypha guttulata</name>
    <dbReference type="NCBI Taxonomy" id="1690604"/>
    <lineage>
        <taxon>Eukaryota</taxon>
        <taxon>Fungi</taxon>
        <taxon>Dikarya</taxon>
        <taxon>Ascomycota</taxon>
        <taxon>Pezizomycotina</taxon>
        <taxon>Eurotiomycetes</taxon>
        <taxon>Chaetothyriomycetidae</taxon>
        <taxon>Chaetothyriales</taxon>
        <taxon>Trichomeriaceae</taxon>
        <taxon>Lithohypha</taxon>
    </lineage>
</organism>
<feature type="region of interest" description="Disordered" evidence="1">
    <location>
        <begin position="493"/>
        <end position="543"/>
    </location>
</feature>
<gene>
    <name evidence="2" type="ORF">LTR05_005974</name>
</gene>
<reference evidence="2 3" key="1">
    <citation type="submission" date="2023-08" db="EMBL/GenBank/DDBJ databases">
        <title>Black Yeasts Isolated from many extreme environments.</title>
        <authorList>
            <person name="Coleine C."/>
            <person name="Stajich J.E."/>
            <person name="Selbmann L."/>
        </authorList>
    </citation>
    <scope>NUCLEOTIDE SEQUENCE [LARGE SCALE GENOMIC DNA]</scope>
    <source>
        <strain evidence="2 3">CCFEE 5910</strain>
    </source>
</reference>